<evidence type="ECO:0000313" key="2">
    <source>
        <dbReference type="Proteomes" id="UP000253472"/>
    </source>
</evidence>
<sequence>MGRTGRKRDGKVLFYGGYEYIQQRIMKGDLFQLRPQNRIIPESYTPEVVKTLIEIPEEKSKSRQRTTKTKLSRLLPCTC</sequence>
<comment type="caution">
    <text evidence="1">The sequence shown here is derived from an EMBL/GenBank/DDBJ whole genome shotgun (WGS) entry which is preliminary data.</text>
</comment>
<protein>
    <submittedName>
        <fullName evidence="1">Uncharacterized protein</fullName>
    </submittedName>
</protein>
<name>A0A367XRE8_9ASCO</name>
<dbReference type="EMBL" id="QLNQ01000029">
    <property type="protein sequence ID" value="RCK56203.1"/>
    <property type="molecule type" value="Genomic_DNA"/>
</dbReference>
<accession>A0A367XRE8</accession>
<gene>
    <name evidence="1" type="ORF">Cantr_05692</name>
</gene>
<organism evidence="1 2">
    <name type="scientific">Candida viswanathii</name>
    <dbReference type="NCBI Taxonomy" id="5486"/>
    <lineage>
        <taxon>Eukaryota</taxon>
        <taxon>Fungi</taxon>
        <taxon>Dikarya</taxon>
        <taxon>Ascomycota</taxon>
        <taxon>Saccharomycotina</taxon>
        <taxon>Pichiomycetes</taxon>
        <taxon>Debaryomycetaceae</taxon>
        <taxon>Candida/Lodderomyces clade</taxon>
        <taxon>Candida</taxon>
    </lineage>
</organism>
<evidence type="ECO:0000313" key="1">
    <source>
        <dbReference type="EMBL" id="RCK56203.1"/>
    </source>
</evidence>
<reference evidence="1 2" key="1">
    <citation type="submission" date="2018-06" db="EMBL/GenBank/DDBJ databases">
        <title>Whole genome sequencing of Candida tropicalis (genome annotated by CSBL at Korea University).</title>
        <authorList>
            <person name="Ahn J."/>
        </authorList>
    </citation>
    <scope>NUCLEOTIDE SEQUENCE [LARGE SCALE GENOMIC DNA]</scope>
    <source>
        <strain evidence="1 2">ATCC 20962</strain>
    </source>
</reference>
<dbReference type="Proteomes" id="UP000253472">
    <property type="component" value="Unassembled WGS sequence"/>
</dbReference>
<dbReference type="STRING" id="5486.A0A367XRE8"/>
<dbReference type="OrthoDB" id="164902at2759"/>
<keyword evidence="2" id="KW-1185">Reference proteome</keyword>
<dbReference type="AlphaFoldDB" id="A0A367XRE8"/>
<proteinExistence type="predicted"/>